<sequence>MPRPLDHLTVIELADQMPVAIAAMLLADHGADVLKVEPKGGAFFAHDLSRKAWDRSKRSVELDVRAADGLQSLRGLLEGADIFIHALEEKDAVALGLDGESLARDFPELVVCALTAYGSDTPFADRPYGESLAAALLGTMIDRSSSFRPGPVYLGHPALHYGQAFLGVIGALAAIRARRHIGKGQQVEASLLDAMLAQSPMNNWWQEEGISYIKAGDSGAVDRFGKTRLVTGMFECADGLYLQMHTGGQGGFKAAMDVLGFGNRVQTVTAPEMSVPLTDEEYHIARVEIFEAFKAKPRAEWIALFQAADVAALPVLEPAEVLLDDQVEFVGQRISMPDKDFGTIHQAAPAVRMANAPAAAPRPAPEVGADNDALADLIARRRVAFAAEGKPLDRPLEGIRVVDFSSFFAVGYGGRLLSDLGADVIKVETPGGDQMRPLPDCFDAAQRGKRDIVLNLKHPEALEAALKLVATADVVTHNLRPGKADKLGIGHEALAKINPRLLYVYLPGYGSKGPKSLLKSFAPLVSGWTGLLYEGGGEGNPPTRAVFGNEDYNNGFLGAAGILMGLEHRAVTGKGDYMEIPQLHSSLWTTSEHFLDADKRVVYGFRLDREQAGFNALDRIYRTSDGWLCVSCRSDERFAALARAVGQEEWLADPRLATARDRSANDAALLDALRPFFANKSGKEAHALLEAAGAPSEIARETSWVREALWQDWATDSNRVIENFDSMYGHVRQFGSFMHFSRTQGRAKGSAPRLGEHTRQILSEVGYSAAEIDALIDSGRAMQAADVKGRIQSRVSAA</sequence>
<dbReference type="SUPFAM" id="SSF89796">
    <property type="entry name" value="CoA-transferase family III (CaiB/BaiF)"/>
    <property type="match status" value="2"/>
</dbReference>
<proteinExistence type="predicted"/>
<dbReference type="InterPro" id="IPR003673">
    <property type="entry name" value="CoA-Trfase_fam_III"/>
</dbReference>
<organism evidence="1 2">
    <name type="scientific">Sphingobium chlorophenolicum</name>
    <dbReference type="NCBI Taxonomy" id="46429"/>
    <lineage>
        <taxon>Bacteria</taxon>
        <taxon>Pseudomonadati</taxon>
        <taxon>Pseudomonadota</taxon>
        <taxon>Alphaproteobacteria</taxon>
        <taxon>Sphingomonadales</taxon>
        <taxon>Sphingomonadaceae</taxon>
        <taxon>Sphingobium</taxon>
    </lineage>
</organism>
<evidence type="ECO:0000313" key="2">
    <source>
        <dbReference type="Proteomes" id="UP000028411"/>
    </source>
</evidence>
<dbReference type="OrthoDB" id="7208981at2"/>
<evidence type="ECO:0000313" key="1">
    <source>
        <dbReference type="EMBL" id="KEQ52283.1"/>
    </source>
</evidence>
<dbReference type="Gene3D" id="3.40.50.10540">
    <property type="entry name" value="Crotonobetainyl-coa:carnitine coa-transferase, domain 1"/>
    <property type="match status" value="2"/>
</dbReference>
<dbReference type="InterPro" id="IPR023606">
    <property type="entry name" value="CoA-Trfase_III_dom_1_sf"/>
</dbReference>
<comment type="caution">
    <text evidence="1">The sequence shown here is derived from an EMBL/GenBank/DDBJ whole genome shotgun (WGS) entry which is preliminary data.</text>
</comment>
<dbReference type="EC" id="2.8.3.16" evidence="1"/>
<dbReference type="Gene3D" id="3.30.1540.10">
    <property type="entry name" value="formyl-coa transferase, domain 3"/>
    <property type="match status" value="2"/>
</dbReference>
<dbReference type="InterPro" id="IPR050509">
    <property type="entry name" value="CoA-transferase_III"/>
</dbReference>
<gene>
    <name evidence="1" type="ORF">BV95_03455</name>
</gene>
<dbReference type="RefSeq" id="WP_037454715.1">
    <property type="nucleotide sequence ID" value="NZ_JFHR01000047.1"/>
</dbReference>
<accession>A0A081RAR0</accession>
<dbReference type="AlphaFoldDB" id="A0A081RAR0"/>
<dbReference type="eggNOG" id="COG1804">
    <property type="taxonomic scope" value="Bacteria"/>
</dbReference>
<keyword evidence="1" id="KW-0808">Transferase</keyword>
<dbReference type="PATRIC" id="fig|46429.4.peg.3444"/>
<dbReference type="EMBL" id="JFHR01000047">
    <property type="protein sequence ID" value="KEQ52283.1"/>
    <property type="molecule type" value="Genomic_DNA"/>
</dbReference>
<dbReference type="InterPro" id="IPR044855">
    <property type="entry name" value="CoA-Trfase_III_dom3_sf"/>
</dbReference>
<dbReference type="PANTHER" id="PTHR48228">
    <property type="entry name" value="SUCCINYL-COA--D-CITRAMALATE COA-TRANSFERASE"/>
    <property type="match status" value="1"/>
</dbReference>
<dbReference type="Proteomes" id="UP000028411">
    <property type="component" value="Unassembled WGS sequence"/>
</dbReference>
<protein>
    <submittedName>
        <fullName evidence="1">Formyl-CoA transferase</fullName>
        <ecNumber evidence="1">2.8.3.16</ecNumber>
    </submittedName>
</protein>
<dbReference type="PANTHER" id="PTHR48228:SF5">
    <property type="entry name" value="ALPHA-METHYLACYL-COA RACEMASE"/>
    <property type="match status" value="1"/>
</dbReference>
<dbReference type="Pfam" id="PF02515">
    <property type="entry name" value="CoA_transf_3"/>
    <property type="match status" value="2"/>
</dbReference>
<reference evidence="1 2" key="1">
    <citation type="submission" date="2014-02" db="EMBL/GenBank/DDBJ databases">
        <title>Whole genome sequence of Sphingobium chlorophenolicum NBRC 16172.</title>
        <authorList>
            <person name="Gan H.M."/>
            <person name="Gan H.Y."/>
            <person name="Chew T.H."/>
            <person name="Savka M.A."/>
        </authorList>
    </citation>
    <scope>NUCLEOTIDE SEQUENCE [LARGE SCALE GENOMIC DNA]</scope>
    <source>
        <strain evidence="1 2">NBRC 16172</strain>
    </source>
</reference>
<name>A0A081RAR0_SPHCR</name>
<dbReference type="GO" id="GO:0033608">
    <property type="term" value="F:formyl-CoA transferase activity"/>
    <property type="evidence" value="ECO:0007669"/>
    <property type="project" value="UniProtKB-EC"/>
</dbReference>